<dbReference type="STRING" id="384616.Pisl_1465"/>
<feature type="transmembrane region" description="Helical" evidence="1">
    <location>
        <begin position="38"/>
        <end position="60"/>
    </location>
</feature>
<gene>
    <name evidence="2" type="ordered locus">Pisl_1465</name>
</gene>
<feature type="transmembrane region" description="Helical" evidence="1">
    <location>
        <begin position="231"/>
        <end position="250"/>
    </location>
</feature>
<keyword evidence="1" id="KW-0472">Membrane</keyword>
<feature type="transmembrane region" description="Helical" evidence="1">
    <location>
        <begin position="393"/>
        <end position="413"/>
    </location>
</feature>
<feature type="transmembrane region" description="Helical" evidence="1">
    <location>
        <begin position="192"/>
        <end position="211"/>
    </location>
</feature>
<dbReference type="EMBL" id="CP000504">
    <property type="protein sequence ID" value="ABL88621.1"/>
    <property type="molecule type" value="Genomic_DNA"/>
</dbReference>
<dbReference type="OrthoDB" id="28661at2157"/>
<dbReference type="GeneID" id="4616710"/>
<keyword evidence="1" id="KW-1133">Transmembrane helix</keyword>
<feature type="transmembrane region" description="Helical" evidence="1">
    <location>
        <begin position="360"/>
        <end position="381"/>
    </location>
</feature>
<feature type="transmembrane region" description="Helical" evidence="1">
    <location>
        <begin position="333"/>
        <end position="354"/>
    </location>
</feature>
<feature type="transmembrane region" description="Helical" evidence="1">
    <location>
        <begin position="302"/>
        <end position="321"/>
    </location>
</feature>
<evidence type="ECO:0000256" key="1">
    <source>
        <dbReference type="SAM" id="Phobius"/>
    </source>
</evidence>
<feature type="transmembrane region" description="Helical" evidence="1">
    <location>
        <begin position="262"/>
        <end position="282"/>
    </location>
</feature>
<keyword evidence="1" id="KW-0812">Transmembrane</keyword>
<accession>A1RUI9</accession>
<feature type="transmembrane region" description="Helical" evidence="1">
    <location>
        <begin position="99"/>
        <end position="120"/>
    </location>
</feature>
<evidence type="ECO:0008006" key="4">
    <source>
        <dbReference type="Google" id="ProtNLM"/>
    </source>
</evidence>
<protein>
    <recommendedName>
        <fullName evidence="4">Polysaccharide biosynthesis protein</fullName>
    </recommendedName>
</protein>
<dbReference type="eggNOG" id="arCOG02215">
    <property type="taxonomic scope" value="Archaea"/>
</dbReference>
<feature type="transmembrane region" description="Helical" evidence="1">
    <location>
        <begin position="425"/>
        <end position="447"/>
    </location>
</feature>
<name>A1RUI9_PYRIL</name>
<proteinExistence type="predicted"/>
<dbReference type="Proteomes" id="UP000002595">
    <property type="component" value="Chromosome"/>
</dbReference>
<dbReference type="HOGENOM" id="CLU_595316_0_0_2"/>
<reference evidence="2" key="1">
    <citation type="submission" date="2006-12" db="EMBL/GenBank/DDBJ databases">
        <title>Complete sequence of Pyrobaculum islandicum DSM 4184.</title>
        <authorList>
            <person name="Copeland A."/>
            <person name="Lucas S."/>
            <person name="Lapidus A."/>
            <person name="Barry K."/>
            <person name="Detter J.C."/>
            <person name="Glavina del Rio T."/>
            <person name="Dalin E."/>
            <person name="Tice H."/>
            <person name="Pitluck S."/>
            <person name="Meincke L."/>
            <person name="Brettin T."/>
            <person name="Bruce D."/>
            <person name="Han C."/>
            <person name="Tapia R."/>
            <person name="Gilna P."/>
            <person name="Schmutz J."/>
            <person name="Larimer F."/>
            <person name="Land M."/>
            <person name="Hauser L."/>
            <person name="Kyrpides N."/>
            <person name="Mikhailova N."/>
            <person name="Cozen A.E."/>
            <person name="Fitz-Gibbon S.T."/>
            <person name="House C.H."/>
            <person name="Saltikov C."/>
            <person name="Lowe T."/>
            <person name="Richardson P."/>
        </authorList>
    </citation>
    <scope>NUCLEOTIDE SEQUENCE [LARGE SCALE GENOMIC DNA]</scope>
    <source>
        <strain evidence="2">DSM 4184</strain>
    </source>
</reference>
<feature type="transmembrane region" description="Helical" evidence="1">
    <location>
        <begin position="155"/>
        <end position="171"/>
    </location>
</feature>
<organism evidence="2 3">
    <name type="scientific">Pyrobaculum islandicum (strain DSM 4184 / JCM 9189 / GEO3)</name>
    <dbReference type="NCBI Taxonomy" id="384616"/>
    <lineage>
        <taxon>Archaea</taxon>
        <taxon>Thermoproteota</taxon>
        <taxon>Thermoprotei</taxon>
        <taxon>Thermoproteales</taxon>
        <taxon>Thermoproteaceae</taxon>
        <taxon>Pyrobaculum</taxon>
    </lineage>
</organism>
<dbReference type="RefSeq" id="WP_011763196.1">
    <property type="nucleotide sequence ID" value="NC_008701.1"/>
</dbReference>
<dbReference type="AlphaFoldDB" id="A1RUI9"/>
<keyword evidence="3" id="KW-1185">Reference proteome</keyword>
<dbReference type="KEGG" id="pis:Pisl_1465"/>
<sequence>MSSRLLAVGSGVFSLVASLVFMVAVTRRLPEGELAQLARFNAAFAIASAALGYITTWYPRILARDRGALPDLLGLGLLFSMAAASAAALYLALSGVWDPALYLFLFVLTTLAGLPTGAYLSVYRQTLLASLSYLSQAAKVVGAFVVRLFPTADTALAVNVFMSLPTAAASLRRPRLRRAAELLREAARGASYQTLALAAAYAGGLYVYVYGAVGGDKLLSYSYVLFQASKAVYPALAIVPLMYGSLLRAGDKTKRALLDGAAVLYFYLAVAAVMASAPDWLVAFLRPGELSGELVEAMRANAVALLLSGFYLHLSNFLLGVEEKAVFTARDKPGLALLGDLALTPAGLALAYYAASAFGAVGMVAASAVTTAAAVAVRALLLGSAARPLVARLYLPALGALALFYLLPMPRWYKFGDVVTTLLSFIPNGLLIAALALAVFAALSPAVREALVLLYRRLR</sequence>
<evidence type="ECO:0000313" key="2">
    <source>
        <dbReference type="EMBL" id="ABL88621.1"/>
    </source>
</evidence>
<feature type="transmembrane region" description="Helical" evidence="1">
    <location>
        <begin position="72"/>
        <end position="93"/>
    </location>
</feature>
<evidence type="ECO:0000313" key="3">
    <source>
        <dbReference type="Proteomes" id="UP000002595"/>
    </source>
</evidence>